<protein>
    <submittedName>
        <fullName evidence="1">Uncharacterized protein</fullName>
    </submittedName>
</protein>
<sequence length="126" mass="14209">MAVHPRGIVDRLFEQLEAEYFDFTVTVSDREDDERWVQLRGNAINLPYPHQDAPERVLPPLDLFGELSWSVADWEAGRYLTVDWGPADAGAEPVDERGALAEVLGRVLDSYLGLPADSDRWVVAEQ</sequence>
<dbReference type="RefSeq" id="WP_311669735.1">
    <property type="nucleotide sequence ID" value="NZ_JAVREO010000018.1"/>
</dbReference>
<comment type="caution">
    <text evidence="1">The sequence shown here is derived from an EMBL/GenBank/DDBJ whole genome shotgun (WGS) entry which is preliminary data.</text>
</comment>
<organism evidence="1 2">
    <name type="scientific">Streptomyces chisholmiae</name>
    <dbReference type="NCBI Taxonomy" id="3075540"/>
    <lineage>
        <taxon>Bacteria</taxon>
        <taxon>Bacillati</taxon>
        <taxon>Actinomycetota</taxon>
        <taxon>Actinomycetes</taxon>
        <taxon>Kitasatosporales</taxon>
        <taxon>Streptomycetaceae</taxon>
        <taxon>Streptomyces</taxon>
    </lineage>
</organism>
<dbReference type="Proteomes" id="UP001183410">
    <property type="component" value="Unassembled WGS sequence"/>
</dbReference>
<dbReference type="EMBL" id="JAVREO010000018">
    <property type="protein sequence ID" value="MDT0269651.1"/>
    <property type="molecule type" value="Genomic_DNA"/>
</dbReference>
<gene>
    <name evidence="1" type="ORF">RM844_25540</name>
</gene>
<evidence type="ECO:0000313" key="1">
    <source>
        <dbReference type="EMBL" id="MDT0269651.1"/>
    </source>
</evidence>
<name>A0ABU2JXC8_9ACTN</name>
<accession>A0ABU2JXC8</accession>
<evidence type="ECO:0000313" key="2">
    <source>
        <dbReference type="Proteomes" id="UP001183410"/>
    </source>
</evidence>
<proteinExistence type="predicted"/>
<reference evidence="2" key="1">
    <citation type="submission" date="2023-07" db="EMBL/GenBank/DDBJ databases">
        <title>30 novel species of actinomycetes from the DSMZ collection.</title>
        <authorList>
            <person name="Nouioui I."/>
        </authorList>
    </citation>
    <scope>NUCLEOTIDE SEQUENCE [LARGE SCALE GENOMIC DNA]</scope>
    <source>
        <strain evidence="2">DSM 44915</strain>
    </source>
</reference>
<keyword evidence="2" id="KW-1185">Reference proteome</keyword>